<comment type="caution">
    <text evidence="7">The sequence shown here is derived from an EMBL/GenBank/DDBJ whole genome shotgun (WGS) entry which is preliminary data.</text>
</comment>
<dbReference type="SUPFAM" id="SSF52047">
    <property type="entry name" value="RNI-like"/>
    <property type="match status" value="1"/>
</dbReference>
<evidence type="ECO:0000256" key="4">
    <source>
        <dbReference type="ARBA" id="ARBA00040684"/>
    </source>
</evidence>
<feature type="compositionally biased region" description="Basic and acidic residues" evidence="6">
    <location>
        <begin position="125"/>
        <end position="139"/>
    </location>
</feature>
<protein>
    <recommendedName>
        <fullName evidence="4">Protein phosphatase 1 regulatory subunit 37</fullName>
    </recommendedName>
    <alternativeName>
        <fullName evidence="5">Leucine-rich repeat-containing protein 68</fullName>
    </alternativeName>
</protein>
<name>A0A8J6EPH9_ELECQ</name>
<feature type="region of interest" description="Disordered" evidence="6">
    <location>
        <begin position="1"/>
        <end position="179"/>
    </location>
</feature>
<evidence type="ECO:0000313" key="7">
    <source>
        <dbReference type="EMBL" id="KAG9472989.1"/>
    </source>
</evidence>
<dbReference type="OrthoDB" id="10034042at2759"/>
<reference evidence="7" key="1">
    <citation type="thesis" date="2020" institute="ProQuest LLC" country="789 East Eisenhower Parkway, Ann Arbor, MI, USA">
        <title>Comparative Genomics and Chromosome Evolution.</title>
        <authorList>
            <person name="Mudd A.B."/>
        </authorList>
    </citation>
    <scope>NUCLEOTIDE SEQUENCE</scope>
    <source>
        <strain evidence="7">HN-11 Male</strain>
        <tissue evidence="7">Kidney and liver</tissue>
    </source>
</reference>
<feature type="compositionally biased region" description="Polar residues" evidence="6">
    <location>
        <begin position="88"/>
        <end position="111"/>
    </location>
</feature>
<evidence type="ECO:0000256" key="6">
    <source>
        <dbReference type="SAM" id="MobiDB-lite"/>
    </source>
</evidence>
<dbReference type="PROSITE" id="PS51450">
    <property type="entry name" value="LRR"/>
    <property type="match status" value="1"/>
</dbReference>
<dbReference type="Proteomes" id="UP000770717">
    <property type="component" value="Unassembled WGS sequence"/>
</dbReference>
<dbReference type="PANTHER" id="PTHR24112:SF9">
    <property type="entry name" value="PROTEIN PHOSPHATASE 1 REGULATORY SUBUNIT 37"/>
    <property type="match status" value="1"/>
</dbReference>
<comment type="similarity">
    <text evidence="3">Belongs to the PPP1R37 family.</text>
</comment>
<keyword evidence="8" id="KW-1185">Reference proteome</keyword>
<feature type="compositionally biased region" description="Low complexity" evidence="6">
    <location>
        <begin position="600"/>
        <end position="609"/>
    </location>
</feature>
<keyword evidence="2" id="KW-0677">Repeat</keyword>
<gene>
    <name evidence="7" type="ORF">GDO78_015617</name>
</gene>
<dbReference type="SMART" id="SM00368">
    <property type="entry name" value="LRR_RI"/>
    <property type="match status" value="7"/>
</dbReference>
<feature type="compositionally biased region" description="Low complexity" evidence="6">
    <location>
        <begin position="65"/>
        <end position="75"/>
    </location>
</feature>
<sequence>MEMPAVLESANLPSEETHKREEPTEVEETVDSFCPQEGLGDEQCSNHNTKPEDGTDDVGEVPAQNDNVDNLGDLDGSPEENTRVELNVANSSGVAGSPGSPQELTKESSPIASLPVNQDLGALPHRTEPAITDEAKADCDEGMPPTEVTDQAKDTKGAKEEGAQEEDNGRGKQGPKRVTFPCDDDIVSGALEPKDPWRHAQNVTVEDVITSYTQACQKLNCKQIPKLIRQLQDLTDLSGRVDSLDLKGEKLDHKACEALEEIFKRVQFKMVDLEQTSLDEDGASALFDMIEYYESATHLNISFNKHIGTRGWQAAAHMMRKTNCLQYLDARNTPLLDHSAPFVARALRISSSLTVLHLENSSLSGRPLMLLATALKMNIVLRELYLADNRLNSLQDSAQLGNVLKFNSCIQILDLRNNHIMDSGLAYICEGLKEQRQGLVTLVLWNNQLTHAGMVYMSMCLPHTLTLETLNLGHNAIGNEGVRHLKNGLIGNRSVLRLGLACAKLTCEGAVAVAEFVAESPRLLRLDLRENEIKTGGLMALSLALRVNQSLLRMDLDREPKKEAVKSFIETQKALLTEIQNGCRRNFVLAKEKEERLQNSASMAEIASAAEEEDTSTAPEEISHATEDSSTTNENSKPPSEDQVEEITPAPDPQGQDSDSDTEDEEIKEATEKPATPPAQNSPAPVAVSSPGRGHKVFLVTRVENPNTVDGGKGVQENKGSSVTGVAAPGSPALANGLEAEFGKAPTCCDNKDSHGTYCNTELEDLLREASTEPDSSLNVITL</sequence>
<feature type="compositionally biased region" description="Polar residues" evidence="6">
    <location>
        <begin position="628"/>
        <end position="638"/>
    </location>
</feature>
<feature type="region of interest" description="Disordered" evidence="6">
    <location>
        <begin position="595"/>
        <end position="728"/>
    </location>
</feature>
<evidence type="ECO:0000256" key="2">
    <source>
        <dbReference type="ARBA" id="ARBA00022737"/>
    </source>
</evidence>
<evidence type="ECO:0000313" key="8">
    <source>
        <dbReference type="Proteomes" id="UP000770717"/>
    </source>
</evidence>
<dbReference type="Gene3D" id="3.80.10.10">
    <property type="entry name" value="Ribonuclease Inhibitor"/>
    <property type="match status" value="1"/>
</dbReference>
<dbReference type="EMBL" id="WNTK01000029">
    <property type="protein sequence ID" value="KAG9472989.1"/>
    <property type="molecule type" value="Genomic_DNA"/>
</dbReference>
<dbReference type="Pfam" id="PF13516">
    <property type="entry name" value="LRR_6"/>
    <property type="match status" value="3"/>
</dbReference>
<dbReference type="InterPro" id="IPR001611">
    <property type="entry name" value="Leu-rich_rpt"/>
</dbReference>
<keyword evidence="1" id="KW-0433">Leucine-rich repeat</keyword>
<accession>A0A8J6EPH9</accession>
<organism evidence="7 8">
    <name type="scientific">Eleutherodactylus coqui</name>
    <name type="common">Puerto Rican coqui</name>
    <dbReference type="NCBI Taxonomy" id="57060"/>
    <lineage>
        <taxon>Eukaryota</taxon>
        <taxon>Metazoa</taxon>
        <taxon>Chordata</taxon>
        <taxon>Craniata</taxon>
        <taxon>Vertebrata</taxon>
        <taxon>Euteleostomi</taxon>
        <taxon>Amphibia</taxon>
        <taxon>Batrachia</taxon>
        <taxon>Anura</taxon>
        <taxon>Neobatrachia</taxon>
        <taxon>Hyloidea</taxon>
        <taxon>Eleutherodactylidae</taxon>
        <taxon>Eleutherodactylinae</taxon>
        <taxon>Eleutherodactylus</taxon>
        <taxon>Eleutherodactylus</taxon>
    </lineage>
</organism>
<dbReference type="AlphaFoldDB" id="A0A8J6EPH9"/>
<evidence type="ECO:0000256" key="3">
    <source>
        <dbReference type="ARBA" id="ARBA00038315"/>
    </source>
</evidence>
<evidence type="ECO:0000256" key="1">
    <source>
        <dbReference type="ARBA" id="ARBA00022614"/>
    </source>
</evidence>
<dbReference type="CDD" id="cd00116">
    <property type="entry name" value="LRR_RI"/>
    <property type="match status" value="1"/>
</dbReference>
<proteinExistence type="inferred from homology"/>
<evidence type="ECO:0000256" key="5">
    <source>
        <dbReference type="ARBA" id="ARBA00041209"/>
    </source>
</evidence>
<dbReference type="InterPro" id="IPR051279">
    <property type="entry name" value="PP1-Reg/Actin-Interact_Protein"/>
</dbReference>
<dbReference type="PANTHER" id="PTHR24112">
    <property type="entry name" value="LEUCINE-RICH REPEAT, ISOFORM F-RELATED"/>
    <property type="match status" value="1"/>
</dbReference>
<feature type="compositionally biased region" description="Basic and acidic residues" evidence="6">
    <location>
        <begin position="150"/>
        <end position="170"/>
    </location>
</feature>
<feature type="compositionally biased region" description="Acidic residues" evidence="6">
    <location>
        <begin position="658"/>
        <end position="667"/>
    </location>
</feature>
<dbReference type="InterPro" id="IPR032675">
    <property type="entry name" value="LRR_dom_sf"/>
</dbReference>